<dbReference type="Gene3D" id="3.90.180.10">
    <property type="entry name" value="Medium-chain alcohol dehydrogenases, catalytic domain"/>
    <property type="match status" value="1"/>
</dbReference>
<dbReference type="InterPro" id="IPR011032">
    <property type="entry name" value="GroES-like_sf"/>
</dbReference>
<gene>
    <name evidence="2" type="ORF">ACFQZP_49300</name>
</gene>
<dbReference type="SUPFAM" id="SSF51735">
    <property type="entry name" value="NAD(P)-binding Rossmann-fold domains"/>
    <property type="match status" value="1"/>
</dbReference>
<dbReference type="InterPro" id="IPR036291">
    <property type="entry name" value="NAD(P)-bd_dom_sf"/>
</dbReference>
<sequence length="320" mass="33411">MHAAVVHSFDAPPRFDTIETPRLRDEHEVLVDVLAAGLHPRVRSSANGSHYTSEGVLPLVPGIDAVGRTEQGELLYFVAPDTALGTMAEQAVVDRRRAITLPTDTDPVTVAAAMNPGMSSWVALRRRVTLPPGASVLVLGATGNAGQLAVQIAKHLGAAHVVAAGRDAERLDLLPGLGADETVSLLGEPKEVADRLGRSAGDADVVIDYLWGRAAEHAMPALLTARPERAKPLAWIQIGSMAGAEIALPSSLLRAANLQIMGSGQGSVTTAGILTELPSLATEITSGTLAVNPLALPLSQVEQAWNTPTAPGQRIVLTPR</sequence>
<protein>
    <submittedName>
        <fullName evidence="2">Zinc-binding alcohol dehydrogenase family protein</fullName>
    </submittedName>
</protein>
<dbReference type="EMBL" id="JBHTEC010000008">
    <property type="protein sequence ID" value="MFD0289460.1"/>
    <property type="molecule type" value="Genomic_DNA"/>
</dbReference>
<evidence type="ECO:0000313" key="2">
    <source>
        <dbReference type="EMBL" id="MFD0289460.1"/>
    </source>
</evidence>
<feature type="domain" description="Alcohol dehydrogenase-like C-terminal" evidence="1">
    <location>
        <begin position="146"/>
        <end position="215"/>
    </location>
</feature>
<comment type="caution">
    <text evidence="2">The sequence shown here is derived from an EMBL/GenBank/DDBJ whole genome shotgun (WGS) entry which is preliminary data.</text>
</comment>
<name>A0ABW2W132_9ACTN</name>
<evidence type="ECO:0000313" key="3">
    <source>
        <dbReference type="Proteomes" id="UP001596957"/>
    </source>
</evidence>
<dbReference type="Gene3D" id="3.40.50.720">
    <property type="entry name" value="NAD(P)-binding Rossmann-like Domain"/>
    <property type="match status" value="1"/>
</dbReference>
<dbReference type="InterPro" id="IPR051397">
    <property type="entry name" value="Zn-ADH-like_protein"/>
</dbReference>
<reference evidence="3" key="1">
    <citation type="journal article" date="2019" name="Int. J. Syst. Evol. Microbiol.">
        <title>The Global Catalogue of Microorganisms (GCM) 10K type strain sequencing project: providing services to taxonomists for standard genome sequencing and annotation.</title>
        <authorList>
            <consortium name="The Broad Institute Genomics Platform"/>
            <consortium name="The Broad Institute Genome Sequencing Center for Infectious Disease"/>
            <person name="Wu L."/>
            <person name="Ma J."/>
        </authorList>
    </citation>
    <scope>NUCLEOTIDE SEQUENCE [LARGE SCALE GENOMIC DNA]</scope>
    <source>
        <strain evidence="3">CGMCC 4.7198</strain>
    </source>
</reference>
<dbReference type="Proteomes" id="UP001596957">
    <property type="component" value="Unassembled WGS sequence"/>
</dbReference>
<dbReference type="SUPFAM" id="SSF50129">
    <property type="entry name" value="GroES-like"/>
    <property type="match status" value="1"/>
</dbReference>
<proteinExistence type="predicted"/>
<dbReference type="PANTHER" id="PTHR43677">
    <property type="entry name" value="SHORT-CHAIN DEHYDROGENASE/REDUCTASE"/>
    <property type="match status" value="1"/>
</dbReference>
<dbReference type="Pfam" id="PF00107">
    <property type="entry name" value="ADH_zinc_N"/>
    <property type="match status" value="1"/>
</dbReference>
<organism evidence="2 3">
    <name type="scientific">Streptomyces lutosisoli</name>
    <dbReference type="NCBI Taxonomy" id="2665721"/>
    <lineage>
        <taxon>Bacteria</taxon>
        <taxon>Bacillati</taxon>
        <taxon>Actinomycetota</taxon>
        <taxon>Actinomycetes</taxon>
        <taxon>Kitasatosporales</taxon>
        <taxon>Streptomycetaceae</taxon>
        <taxon>Streptomyces</taxon>
    </lineage>
</organism>
<evidence type="ECO:0000259" key="1">
    <source>
        <dbReference type="Pfam" id="PF00107"/>
    </source>
</evidence>
<keyword evidence="3" id="KW-1185">Reference proteome</keyword>
<dbReference type="RefSeq" id="WP_381258499.1">
    <property type="nucleotide sequence ID" value="NZ_JBHTBI010000025.1"/>
</dbReference>
<dbReference type="InterPro" id="IPR013149">
    <property type="entry name" value="ADH-like_C"/>
</dbReference>
<accession>A0ABW2W132</accession>
<dbReference type="PANTHER" id="PTHR43677:SF11">
    <property type="entry name" value="ZINC-CONTAINING ALCOHOL DEHYDROGENASE"/>
    <property type="match status" value="1"/>
</dbReference>